<protein>
    <submittedName>
        <fullName evidence="1">Unnamed protein product</fullName>
    </submittedName>
</protein>
<evidence type="ECO:0000313" key="1">
    <source>
        <dbReference type="EMBL" id="GMF02761.1"/>
    </source>
</evidence>
<dbReference type="Proteomes" id="UP001165064">
    <property type="component" value="Unassembled WGS sequence"/>
</dbReference>
<sequence>MEYKTGQPHLMFDVELTTVCHSVDREERGRIMLCPVDDQPSYEAIQMSNKLSRKGGNEHLMKNIMGQRPPSQLISSNLGEYFPETGASQLKVAMRNSVRVSMYGNKILQQQLQQGGNIRDTIYNARNSVYSNISSFSRPLSMVSSVFSMGVGVPATPNQTPTIGDIMLNNTSAVDTIREESDEIDMGNTLSKPPQKPSSPLQQQQQPQQTQADDDETKTIQSGSTGKVSIPKRSSKRPTSIIELLEEGEDEDDFFDSSEELISNLSQESREGPSVWHKGSKIGQGSFGTVYQ</sequence>
<proteinExistence type="predicted"/>
<reference evidence="1" key="1">
    <citation type="submission" date="2023-04" db="EMBL/GenBank/DDBJ databases">
        <title>Ambrosiozyma monospora NBRC 10751.</title>
        <authorList>
            <person name="Ichikawa N."/>
            <person name="Sato H."/>
            <person name="Tonouchi N."/>
        </authorList>
    </citation>
    <scope>NUCLEOTIDE SEQUENCE</scope>
    <source>
        <strain evidence="1">NBRC 10751</strain>
    </source>
</reference>
<evidence type="ECO:0000313" key="2">
    <source>
        <dbReference type="Proteomes" id="UP001165064"/>
    </source>
</evidence>
<gene>
    <name evidence="1" type="ORF">Amon02_001156300</name>
</gene>
<accession>A0ACB5U6G8</accession>
<comment type="caution">
    <text evidence="1">The sequence shown here is derived from an EMBL/GenBank/DDBJ whole genome shotgun (WGS) entry which is preliminary data.</text>
</comment>
<keyword evidence="2" id="KW-1185">Reference proteome</keyword>
<name>A0ACB5U6G8_AMBMO</name>
<organism evidence="1 2">
    <name type="scientific">Ambrosiozyma monospora</name>
    <name type="common">Yeast</name>
    <name type="synonym">Endomycopsis monosporus</name>
    <dbReference type="NCBI Taxonomy" id="43982"/>
    <lineage>
        <taxon>Eukaryota</taxon>
        <taxon>Fungi</taxon>
        <taxon>Dikarya</taxon>
        <taxon>Ascomycota</taxon>
        <taxon>Saccharomycotina</taxon>
        <taxon>Pichiomycetes</taxon>
        <taxon>Pichiales</taxon>
        <taxon>Pichiaceae</taxon>
        <taxon>Ambrosiozyma</taxon>
    </lineage>
</organism>
<dbReference type="EMBL" id="BSXS01012651">
    <property type="protein sequence ID" value="GMF02761.1"/>
    <property type="molecule type" value="Genomic_DNA"/>
</dbReference>